<dbReference type="Gene3D" id="1.20.1250.20">
    <property type="entry name" value="MFS general substrate transporter like domains"/>
    <property type="match status" value="1"/>
</dbReference>
<dbReference type="GeneID" id="25364129"/>
<evidence type="ECO:0008006" key="4">
    <source>
        <dbReference type="Google" id="ProtNLM"/>
    </source>
</evidence>
<keyword evidence="1" id="KW-1133">Transmembrane helix</keyword>
<dbReference type="OMA" id="MLLVDRW"/>
<dbReference type="SUPFAM" id="SSF103473">
    <property type="entry name" value="MFS general substrate transporter"/>
    <property type="match status" value="1"/>
</dbReference>
<gene>
    <name evidence="2" type="ORF">AUEXF2481DRAFT_30210</name>
</gene>
<dbReference type="Proteomes" id="UP000030641">
    <property type="component" value="Unassembled WGS sequence"/>
</dbReference>
<feature type="transmembrane region" description="Helical" evidence="1">
    <location>
        <begin position="12"/>
        <end position="37"/>
    </location>
</feature>
<proteinExistence type="predicted"/>
<accession>A0A074YAN0</accession>
<sequence>MPSFARGIGLRPIAGTVAVSLTNVSTMIGSIIAGWFVDRYHVTIGVNICIIGILITVFLFWGFAIYAPMLYIFAMLYGVFAGKFASMWAGVTEPLRHKCPGVETSTVVTLLAAGK</sequence>
<keyword evidence="1" id="KW-0812">Transmembrane</keyword>
<protein>
    <recommendedName>
        <fullName evidence="4">Major facilitator superfamily (MFS) profile domain-containing protein</fullName>
    </recommendedName>
</protein>
<dbReference type="InterPro" id="IPR036259">
    <property type="entry name" value="MFS_trans_sf"/>
</dbReference>
<dbReference type="HOGENOM" id="CLU_2108572_0_0_1"/>
<evidence type="ECO:0000313" key="3">
    <source>
        <dbReference type="Proteomes" id="UP000030641"/>
    </source>
</evidence>
<organism evidence="2 3">
    <name type="scientific">Aureobasidium subglaciale (strain EXF-2481)</name>
    <name type="common">Aureobasidium pullulans var. subglaciale</name>
    <dbReference type="NCBI Taxonomy" id="1043005"/>
    <lineage>
        <taxon>Eukaryota</taxon>
        <taxon>Fungi</taxon>
        <taxon>Dikarya</taxon>
        <taxon>Ascomycota</taxon>
        <taxon>Pezizomycotina</taxon>
        <taxon>Dothideomycetes</taxon>
        <taxon>Dothideomycetidae</taxon>
        <taxon>Dothideales</taxon>
        <taxon>Saccotheciaceae</taxon>
        <taxon>Aureobasidium</taxon>
    </lineage>
</organism>
<dbReference type="RefSeq" id="XP_013343155.1">
    <property type="nucleotide sequence ID" value="XM_013487701.1"/>
</dbReference>
<evidence type="ECO:0000313" key="2">
    <source>
        <dbReference type="EMBL" id="KEQ94853.1"/>
    </source>
</evidence>
<dbReference type="EMBL" id="KL584761">
    <property type="protein sequence ID" value="KEQ94853.1"/>
    <property type="molecule type" value="Genomic_DNA"/>
</dbReference>
<evidence type="ECO:0000256" key="1">
    <source>
        <dbReference type="SAM" id="Phobius"/>
    </source>
</evidence>
<reference evidence="2 3" key="1">
    <citation type="journal article" date="2014" name="BMC Genomics">
        <title>Genome sequencing of four Aureobasidium pullulans varieties: biotechnological potential, stress tolerance, and description of new species.</title>
        <authorList>
            <person name="Gostin Ar C."/>
            <person name="Ohm R.A."/>
            <person name="Kogej T."/>
            <person name="Sonjak S."/>
            <person name="Turk M."/>
            <person name="Zajc J."/>
            <person name="Zalar P."/>
            <person name="Grube M."/>
            <person name="Sun H."/>
            <person name="Han J."/>
            <person name="Sharma A."/>
            <person name="Chiniquy J."/>
            <person name="Ngan C.Y."/>
            <person name="Lipzen A."/>
            <person name="Barry K."/>
            <person name="Grigoriev I.V."/>
            <person name="Gunde-Cimerman N."/>
        </authorList>
    </citation>
    <scope>NUCLEOTIDE SEQUENCE [LARGE SCALE GENOMIC DNA]</scope>
    <source>
        <strain evidence="2 3">EXF-2481</strain>
    </source>
</reference>
<keyword evidence="1" id="KW-0472">Membrane</keyword>
<dbReference type="OrthoDB" id="2213137at2759"/>
<dbReference type="AlphaFoldDB" id="A0A074YAN0"/>
<dbReference type="InParanoid" id="A0A074YAN0"/>
<name>A0A074YAN0_AURSE</name>
<keyword evidence="3" id="KW-1185">Reference proteome</keyword>
<feature type="transmembrane region" description="Helical" evidence="1">
    <location>
        <begin position="70"/>
        <end position="91"/>
    </location>
</feature>
<feature type="transmembrane region" description="Helical" evidence="1">
    <location>
        <begin position="44"/>
        <end position="64"/>
    </location>
</feature>